<reference evidence="2 3" key="1">
    <citation type="journal article" date="2014" name="Genome Announc.">
        <title>Draft Genome Sequences of Marine Flavobacterium Algibacter lectus Strains SS8 and NR4.</title>
        <authorList>
            <person name="Takatani N."/>
            <person name="Nakanishi M."/>
            <person name="Meirelles P."/>
            <person name="Mino S."/>
            <person name="Suda W."/>
            <person name="Oshima K."/>
            <person name="Hattori M."/>
            <person name="Ohkuma M."/>
            <person name="Hosokawa M."/>
            <person name="Miyashita K."/>
            <person name="Thompson F.L."/>
            <person name="Niwa A."/>
            <person name="Sawabe T."/>
            <person name="Sawabe T."/>
        </authorList>
    </citation>
    <scope>NUCLEOTIDE SEQUENCE [LARGE SCALE GENOMIC DNA]</scope>
    <source>
        <strain evidence="3">JCM19274</strain>
    </source>
</reference>
<keyword evidence="1" id="KW-1133">Transmembrane helix</keyword>
<proteinExistence type="predicted"/>
<dbReference type="AlphaFoldDB" id="A0A090WKU5"/>
<feature type="transmembrane region" description="Helical" evidence="1">
    <location>
        <begin position="41"/>
        <end position="57"/>
    </location>
</feature>
<sequence>MSLFLGSVFIAFFTVLGFGDDRLAGYLSGELQADTRFRWDFLFYSSFPVFAGWFFIFKKKFNDIFYFQVYNVYLICNSFWILVIRANFSNRFAYLSWFIMAFIIIYPLLKKQILRINK</sequence>
<comment type="caution">
    <text evidence="2">The sequence shown here is derived from an EMBL/GenBank/DDBJ whole genome shotgun (WGS) entry which is preliminary data.</text>
</comment>
<dbReference type="STRING" id="221126.SAMN04489722_102272"/>
<feature type="transmembrane region" description="Helical" evidence="1">
    <location>
        <begin position="64"/>
        <end position="86"/>
    </location>
</feature>
<organism evidence="2 3">
    <name type="scientific">Algibacter lectus</name>
    <dbReference type="NCBI Taxonomy" id="221126"/>
    <lineage>
        <taxon>Bacteria</taxon>
        <taxon>Pseudomonadati</taxon>
        <taxon>Bacteroidota</taxon>
        <taxon>Flavobacteriia</taxon>
        <taxon>Flavobacteriales</taxon>
        <taxon>Flavobacteriaceae</taxon>
        <taxon>Algibacter</taxon>
    </lineage>
</organism>
<dbReference type="EMBL" id="BBNU01000001">
    <property type="protein sequence ID" value="GAL77621.1"/>
    <property type="molecule type" value="Genomic_DNA"/>
</dbReference>
<evidence type="ECO:0000313" key="2">
    <source>
        <dbReference type="EMBL" id="GAL77621.1"/>
    </source>
</evidence>
<name>A0A090WKU5_9FLAO</name>
<feature type="transmembrane region" description="Helical" evidence="1">
    <location>
        <begin position="92"/>
        <end position="109"/>
    </location>
</feature>
<accession>A0A090WKU5</accession>
<evidence type="ECO:0000256" key="1">
    <source>
        <dbReference type="SAM" id="Phobius"/>
    </source>
</evidence>
<evidence type="ECO:0000313" key="3">
    <source>
        <dbReference type="Proteomes" id="UP000029643"/>
    </source>
</evidence>
<keyword evidence="1" id="KW-0812">Transmembrane</keyword>
<gene>
    <name evidence="2" type="ORF">JCM19274_5334</name>
</gene>
<dbReference type="Proteomes" id="UP000029643">
    <property type="component" value="Unassembled WGS sequence"/>
</dbReference>
<keyword evidence="1" id="KW-0472">Membrane</keyword>
<protein>
    <submittedName>
        <fullName evidence="2">Uncharacterized protein</fullName>
    </submittedName>
</protein>